<sequence>ICRRHWMRPRREEPPPSIPSFPPFPSPLMRCPPSRRLLSRGRIFQCAARRSRPLLPLMLLLLSLLLLRRSSWATNSQASSSFSERIDSSNTRNNSTVGCRPLPEEALARNERCAGLIVSRVRAE</sequence>
<feature type="compositionally biased region" description="Low complexity" evidence="1">
    <location>
        <begin position="74"/>
        <end position="83"/>
    </location>
</feature>
<accession>A0AAN4Z9X5</accession>
<dbReference type="Proteomes" id="UP001328107">
    <property type="component" value="Unassembled WGS sequence"/>
</dbReference>
<name>A0AAN4Z9X5_9BILA</name>
<feature type="region of interest" description="Disordered" evidence="1">
    <location>
        <begin position="1"/>
        <end position="27"/>
    </location>
</feature>
<organism evidence="2 3">
    <name type="scientific">Pristionchus mayeri</name>
    <dbReference type="NCBI Taxonomy" id="1317129"/>
    <lineage>
        <taxon>Eukaryota</taxon>
        <taxon>Metazoa</taxon>
        <taxon>Ecdysozoa</taxon>
        <taxon>Nematoda</taxon>
        <taxon>Chromadorea</taxon>
        <taxon>Rhabditida</taxon>
        <taxon>Rhabditina</taxon>
        <taxon>Diplogasteromorpha</taxon>
        <taxon>Diplogasteroidea</taxon>
        <taxon>Neodiplogasteridae</taxon>
        <taxon>Pristionchus</taxon>
    </lineage>
</organism>
<proteinExistence type="predicted"/>
<feature type="region of interest" description="Disordered" evidence="1">
    <location>
        <begin position="74"/>
        <end position="100"/>
    </location>
</feature>
<evidence type="ECO:0000313" key="3">
    <source>
        <dbReference type="Proteomes" id="UP001328107"/>
    </source>
</evidence>
<feature type="compositionally biased region" description="Polar residues" evidence="1">
    <location>
        <begin position="88"/>
        <end position="97"/>
    </location>
</feature>
<evidence type="ECO:0000313" key="2">
    <source>
        <dbReference type="EMBL" id="GMR33150.1"/>
    </source>
</evidence>
<feature type="compositionally biased region" description="Pro residues" evidence="1">
    <location>
        <begin position="15"/>
        <end position="26"/>
    </location>
</feature>
<feature type="non-terminal residue" evidence="2">
    <location>
        <position position="1"/>
    </location>
</feature>
<keyword evidence="3" id="KW-1185">Reference proteome</keyword>
<protein>
    <submittedName>
        <fullName evidence="2">Uncharacterized protein</fullName>
    </submittedName>
</protein>
<evidence type="ECO:0000256" key="1">
    <source>
        <dbReference type="SAM" id="MobiDB-lite"/>
    </source>
</evidence>
<gene>
    <name evidence="2" type="ORF">PMAYCL1PPCAC_03345</name>
</gene>
<dbReference type="EMBL" id="BTRK01000001">
    <property type="protein sequence ID" value="GMR33150.1"/>
    <property type="molecule type" value="Genomic_DNA"/>
</dbReference>
<comment type="caution">
    <text evidence="2">The sequence shown here is derived from an EMBL/GenBank/DDBJ whole genome shotgun (WGS) entry which is preliminary data.</text>
</comment>
<reference evidence="3" key="1">
    <citation type="submission" date="2022-10" db="EMBL/GenBank/DDBJ databases">
        <title>Genome assembly of Pristionchus species.</title>
        <authorList>
            <person name="Yoshida K."/>
            <person name="Sommer R.J."/>
        </authorList>
    </citation>
    <scope>NUCLEOTIDE SEQUENCE [LARGE SCALE GENOMIC DNA]</scope>
    <source>
        <strain evidence="3">RS5460</strain>
    </source>
</reference>
<dbReference type="AlphaFoldDB" id="A0AAN4Z9X5"/>